<feature type="domain" description="GT44" evidence="23">
    <location>
        <begin position="92"/>
        <end position="323"/>
    </location>
</feature>
<feature type="domain" description="TcdA/TcdB toxin pore forming" evidence="24">
    <location>
        <begin position="1315"/>
        <end position="1436"/>
    </location>
</feature>
<evidence type="ECO:0000256" key="21">
    <source>
        <dbReference type="SAM" id="Phobius"/>
    </source>
</evidence>
<evidence type="ECO:0000256" key="7">
    <source>
        <dbReference type="ARBA" id="ARBA00022670"/>
    </source>
</evidence>
<evidence type="ECO:0000256" key="11">
    <source>
        <dbReference type="ARBA" id="ARBA00022801"/>
    </source>
</evidence>
<evidence type="ECO:0000256" key="18">
    <source>
        <dbReference type="ARBA" id="ARBA00023136"/>
    </source>
</evidence>
<dbReference type="SUPFAM" id="SSF53448">
    <property type="entry name" value="Nucleotide-diphospho-sugar transferases"/>
    <property type="match status" value="1"/>
</dbReference>
<dbReference type="Pfam" id="PF11713">
    <property type="entry name" value="Peptidase_C80"/>
    <property type="match status" value="1"/>
</dbReference>
<sequence length="1556" mass="176081">MDKETLIREIQDVLGIDAPIFYKIKLLLNEYQRLSITGDVQELCLLARIQTELELLLIGGNKFADPPSRPKIQTALNHVLQKKQHLLTPVEKKIHFVWIGTLGSFQIAYMKTWAYYNPDYEIQLWHDPHALLSGILRQKIKLYAGTLQGIGNDIDIESTASIHVRAIIDLQNEFYKDYFLPGMRQQQTFDDCATQFLLAKGWSTTDQLDEIKSTHAYSFDQAINALNVARSRATQAQPKMPIRLVEINATLFQNTAKKDYYKYYLKELGLRQNSASASDKVRYMILYKEGGIYLDVDLLPHPDNRLWQKIKTDLFDNISKRKIINDHYPQNEFSYMRGVFWFYLADVLESIFTGKALALEENTYHRQAYVEMMLMNSLLRACNDDSLLPLPSYQQLALDINQGNQDPFFKTVQLLSPEINHIVESLSKDSLMIPLGELHVLPDGIGYIKHPYVEGEITNSCLFASKDSLAMLEILNIVLQRDIKIELHQIDRLDVSRPPGPSSDKYSTLDINLMMYRYDGWIEGAVATVYSSGPKIIVAWLAEYEKKFSASHPELTAYFEVFKQQFFVFTHISYNTEENLQSTWIGSAMMSRDHYYEKPSRYQSQLIIQFDNQPSTEAAAHWLYNKRKEISIWVKIVQSGRQERIMINGTIPQGFQFYDNQADKKARILLIGQGYNKQLSGLSGEDVAQKIINVLASQVLKNCIDRNLVPGDQTPDVISRIHVVASDIEPVKSHSPSSSNGWNSSLSRGFTYQLLAHLRKSRIEIYEGVAVCDAIIGVDVVGRKWVGSWDVLSEKILWRSSQEAYKWVGVLTPSGNAVKFGKTLLEKDILTQIRPWIDINKHGRFGLFSVYAFSDGLLPAKMSDLFCEPDFIHLTDQFGNIAGHRILMADVSALFSGMKRGELSGGIKIRTAIVDDRADQLRILRDILRQVIFNEKPEQWLAWLASSNLVLDKTQQRLQTLLISHPEYYASLKTSVDEDLFDFYYMDLAQKNAYYPIINYLGSEAKNIKVIYLGYMERRLSILFKKKVFDTPIPDSSLEYFEENVLKLSGDHTFFIYYTAQNTNKKSTGIEVFQSDLRNIASELTPVTGRKKTIPLAESYLNSALIFENLTKEIALLGRAVPEGSLVLLQKVTPVSGRNTFRVPFLNPKTGVLIEIETEQTIFKQVRDSLEKSYRIPLSNEDNLALAVNHYHSRVALDLSSWLFNKIFVARFLIEQIKSGKGLFAMPDTRGLPNKFGQSLALQHYVGVVGMASDLLDDAARLSYFTLSRVVSVQAVEFSLHRIAYFSAELLSGTTETSRYAFLIKGILQKDHIQHVVKKLVNGISKTFMGLGLILSATDIVLTTSALLNAPNSDAQMILGIQLGFSVLGFGLQLFAIGAALLGATSLALALGTAVLVVAIIGVVIIFLLEHFQQKINTIKASAQFFKNLKKSWKQGYVLKQGCFIHEGPASITLLELGVLGRAFRIAFGTQRYQAYGSTFIGGIQSELRKLNVLKPFHRADVSVTELPPNNEQDDILTHNLVLPCVAQTDYDFSYDRGVAKIEEYGSSEAFAPLEN</sequence>
<gene>
    <name evidence="25" type="ORF">CCS41_01680</name>
</gene>
<dbReference type="Proteomes" id="UP000261875">
    <property type="component" value="Chromosome"/>
</dbReference>
<feature type="transmembrane region" description="Helical" evidence="21">
    <location>
        <begin position="1360"/>
        <end position="1381"/>
    </location>
</feature>
<dbReference type="GO" id="GO:0008289">
    <property type="term" value="F:lipid binding"/>
    <property type="evidence" value="ECO:0007669"/>
    <property type="project" value="UniProtKB-KW"/>
</dbReference>
<dbReference type="InterPro" id="IPR020974">
    <property type="entry name" value="CPD_dom"/>
</dbReference>
<dbReference type="GO" id="GO:0008234">
    <property type="term" value="F:cysteine-type peptidase activity"/>
    <property type="evidence" value="ECO:0007669"/>
    <property type="project" value="UniProtKB-KW"/>
</dbReference>
<dbReference type="GO" id="GO:0046872">
    <property type="term" value="F:metal ion binding"/>
    <property type="evidence" value="ECO:0007669"/>
    <property type="project" value="UniProtKB-KW"/>
</dbReference>
<evidence type="ECO:0000256" key="4">
    <source>
        <dbReference type="ARBA" id="ARBA00022511"/>
    </source>
</evidence>
<keyword evidence="12" id="KW-0788">Thiol protease</keyword>
<dbReference type="InterPro" id="IPR038383">
    <property type="entry name" value="CPD_dom_sf"/>
</dbReference>
<evidence type="ECO:0000256" key="15">
    <source>
        <dbReference type="ARBA" id="ARBA00022870"/>
    </source>
</evidence>
<dbReference type="KEGG" id="fsm:CCS41_01680"/>
<evidence type="ECO:0000256" key="17">
    <source>
        <dbReference type="ARBA" id="ARBA00023121"/>
    </source>
</evidence>
<dbReference type="Gene3D" id="3.90.550.20">
    <property type="match status" value="1"/>
</dbReference>
<dbReference type="Gene3D" id="3.40.50.11050">
    <property type="match status" value="1"/>
</dbReference>
<feature type="transmembrane region" description="Helical" evidence="21">
    <location>
        <begin position="1387"/>
        <end position="1409"/>
    </location>
</feature>
<keyword evidence="7" id="KW-0645">Protease</keyword>
<accession>A0A2U8I318</accession>
<keyword evidence="17" id="KW-0446">Lipid-binding</keyword>
<comment type="cofactor">
    <cofactor evidence="1">
        <name>Mg(2+)</name>
        <dbReference type="ChEBI" id="CHEBI:18420"/>
    </cofactor>
</comment>
<keyword evidence="14" id="KW-0460">Magnesium</keyword>
<evidence type="ECO:0000256" key="19">
    <source>
        <dbReference type="ARBA" id="ARBA00023200"/>
    </source>
</evidence>
<evidence type="ECO:0000313" key="25">
    <source>
        <dbReference type="EMBL" id="AWK13499.1"/>
    </source>
</evidence>
<feature type="transmembrane region" description="Helical" evidence="21">
    <location>
        <begin position="1328"/>
        <end position="1348"/>
    </location>
</feature>
<keyword evidence="26" id="KW-1185">Reference proteome</keyword>
<name>A0A2U8I318_9GAMM</name>
<comment type="subcellular location">
    <subcellularLocation>
        <location evidence="2">Host cell membrane</location>
    </subcellularLocation>
    <subcellularLocation>
        <location evidence="20">Host cytoplasm</location>
        <location evidence="20">Host cytosol</location>
    </subcellularLocation>
    <subcellularLocation>
        <location evidence="3">Secreted</location>
    </subcellularLocation>
</comment>
<keyword evidence="6" id="KW-0800">Toxin</keyword>
<evidence type="ECO:0000259" key="22">
    <source>
        <dbReference type="Pfam" id="PF11713"/>
    </source>
</evidence>
<evidence type="ECO:0000256" key="10">
    <source>
        <dbReference type="ARBA" id="ARBA00022737"/>
    </source>
</evidence>
<dbReference type="GO" id="GO:0020002">
    <property type="term" value="C:host cell plasma membrane"/>
    <property type="evidence" value="ECO:0007669"/>
    <property type="project" value="UniProtKB-SubCell"/>
</dbReference>
<keyword evidence="9" id="KW-0479">Metal-binding</keyword>
<evidence type="ECO:0000256" key="8">
    <source>
        <dbReference type="ARBA" id="ARBA00022679"/>
    </source>
</evidence>
<dbReference type="RefSeq" id="WP_119797064.1">
    <property type="nucleotide sequence ID" value="NZ_CP021659.1"/>
</dbReference>
<protein>
    <recommendedName>
        <fullName evidence="27">Peptidase C80 domain-containing protein</fullName>
    </recommendedName>
</protein>
<keyword evidence="5" id="KW-0964">Secreted</keyword>
<evidence type="ECO:0000256" key="6">
    <source>
        <dbReference type="ARBA" id="ARBA00022656"/>
    </source>
</evidence>
<proteinExistence type="predicted"/>
<feature type="domain" description="Peptidase C80" evidence="22">
    <location>
        <begin position="601"/>
        <end position="698"/>
    </location>
</feature>
<organism evidence="25 26">
    <name type="scientific">Candidatus Fukatsuia symbiotica</name>
    <dbReference type="NCBI Taxonomy" id="1878942"/>
    <lineage>
        <taxon>Bacteria</taxon>
        <taxon>Pseudomonadati</taxon>
        <taxon>Pseudomonadota</taxon>
        <taxon>Gammaproteobacteria</taxon>
        <taxon>Enterobacterales</taxon>
        <taxon>Yersiniaceae</taxon>
        <taxon>Candidatus Fukatsuia</taxon>
    </lineage>
</organism>
<keyword evidence="19" id="KW-1035">Host cytoplasm</keyword>
<evidence type="ECO:0000256" key="1">
    <source>
        <dbReference type="ARBA" id="ARBA00001946"/>
    </source>
</evidence>
<keyword evidence="21" id="KW-0812">Transmembrane</keyword>
<keyword evidence="8" id="KW-0808">Transferase</keyword>
<dbReference type="InterPro" id="IPR024770">
    <property type="entry name" value="TcdA/TcdB_cat"/>
</dbReference>
<keyword evidence="11" id="KW-0378">Hydrolase</keyword>
<evidence type="ECO:0000256" key="5">
    <source>
        <dbReference type="ARBA" id="ARBA00022525"/>
    </source>
</evidence>
<keyword evidence="15" id="KW-1043">Host membrane</keyword>
<evidence type="ECO:0000259" key="24">
    <source>
        <dbReference type="Pfam" id="PF12920"/>
    </source>
</evidence>
<evidence type="ECO:0000256" key="12">
    <source>
        <dbReference type="ARBA" id="ARBA00022807"/>
    </source>
</evidence>
<dbReference type="GO" id="GO:0016757">
    <property type="term" value="F:glycosyltransferase activity"/>
    <property type="evidence" value="ECO:0007669"/>
    <property type="project" value="InterPro"/>
</dbReference>
<evidence type="ECO:0000256" key="2">
    <source>
        <dbReference type="ARBA" id="ARBA00004165"/>
    </source>
</evidence>
<reference evidence="25 26" key="1">
    <citation type="submission" date="2017-05" db="EMBL/GenBank/DDBJ databases">
        <title>Genome sequence of Candidatus Fukatsuia symbiotica and Candidatus Hamiltonella defensa from Acyrthosiphon pisum strain 5D.</title>
        <authorList>
            <person name="Patel V.A."/>
            <person name="Chevignon G."/>
            <person name="Russell J.A."/>
            <person name="Oliver K.M."/>
        </authorList>
    </citation>
    <scope>NUCLEOTIDE SEQUENCE [LARGE SCALE GENOMIC DNA]</scope>
    <source>
        <strain evidence="25 26">5D</strain>
    </source>
</reference>
<keyword evidence="16" id="KW-0843">Virulence</keyword>
<evidence type="ECO:0000256" key="9">
    <source>
        <dbReference type="ARBA" id="ARBA00022723"/>
    </source>
</evidence>
<dbReference type="Pfam" id="PF12919">
    <property type="entry name" value="TcdA_TcdB"/>
    <property type="match status" value="1"/>
</dbReference>
<evidence type="ECO:0000256" key="20">
    <source>
        <dbReference type="ARBA" id="ARBA00023586"/>
    </source>
</evidence>
<keyword evidence="13" id="KW-0068">Autocatalytic cleavage</keyword>
<keyword evidence="21" id="KW-1133">Transmembrane helix</keyword>
<dbReference type="GO" id="GO:0005576">
    <property type="term" value="C:extracellular region"/>
    <property type="evidence" value="ECO:0007669"/>
    <property type="project" value="UniProtKB-SubCell"/>
</dbReference>
<evidence type="ECO:0000256" key="14">
    <source>
        <dbReference type="ARBA" id="ARBA00022842"/>
    </source>
</evidence>
<dbReference type="GO" id="GO:0090729">
    <property type="term" value="F:toxin activity"/>
    <property type="evidence" value="ECO:0007669"/>
    <property type="project" value="UniProtKB-KW"/>
</dbReference>
<evidence type="ECO:0000313" key="26">
    <source>
        <dbReference type="Proteomes" id="UP000261875"/>
    </source>
</evidence>
<dbReference type="OrthoDB" id="5489595at2"/>
<evidence type="ECO:0000256" key="13">
    <source>
        <dbReference type="ARBA" id="ARBA00022813"/>
    </source>
</evidence>
<dbReference type="Pfam" id="PF12920">
    <property type="entry name" value="TcdA_TcdB_pore"/>
    <property type="match status" value="1"/>
</dbReference>
<keyword evidence="4" id="KW-1032">Host cell membrane</keyword>
<dbReference type="EMBL" id="CP021659">
    <property type="protein sequence ID" value="AWK13499.1"/>
    <property type="molecule type" value="Genomic_DNA"/>
</dbReference>
<evidence type="ECO:0000256" key="3">
    <source>
        <dbReference type="ARBA" id="ARBA00004613"/>
    </source>
</evidence>
<keyword evidence="18 21" id="KW-0472">Membrane</keyword>
<evidence type="ECO:0008006" key="27">
    <source>
        <dbReference type="Google" id="ProtNLM"/>
    </source>
</evidence>
<dbReference type="InterPro" id="IPR024769">
    <property type="entry name" value="TcdA/TcdB_pore_forming"/>
</dbReference>
<keyword evidence="10" id="KW-0677">Repeat</keyword>
<dbReference type="GO" id="GO:0006508">
    <property type="term" value="P:proteolysis"/>
    <property type="evidence" value="ECO:0007669"/>
    <property type="project" value="UniProtKB-KW"/>
</dbReference>
<evidence type="ECO:0000259" key="23">
    <source>
        <dbReference type="Pfam" id="PF12919"/>
    </source>
</evidence>
<dbReference type="InterPro" id="IPR029044">
    <property type="entry name" value="Nucleotide-diphossugar_trans"/>
</dbReference>
<dbReference type="GO" id="GO:0044164">
    <property type="term" value="C:host cell cytosol"/>
    <property type="evidence" value="ECO:0007669"/>
    <property type="project" value="UniProtKB-SubCell"/>
</dbReference>
<evidence type="ECO:0000256" key="16">
    <source>
        <dbReference type="ARBA" id="ARBA00023026"/>
    </source>
</evidence>